<dbReference type="Proteomes" id="UP001175211">
    <property type="component" value="Unassembled WGS sequence"/>
</dbReference>
<evidence type="ECO:0000313" key="3">
    <source>
        <dbReference type="EMBL" id="KAK0458715.1"/>
    </source>
</evidence>
<protein>
    <recommendedName>
        <fullName evidence="2">Ribonuclease H1 N-terminal domain-containing protein</fullName>
    </recommendedName>
</protein>
<dbReference type="Pfam" id="PF01693">
    <property type="entry name" value="Cauli_VI"/>
    <property type="match status" value="1"/>
</dbReference>
<gene>
    <name evidence="3" type="ORF">EV420DRAFT_1642436</name>
</gene>
<keyword evidence="4" id="KW-1185">Reference proteome</keyword>
<dbReference type="InterPro" id="IPR037056">
    <property type="entry name" value="RNase_H1_N_sf"/>
</dbReference>
<dbReference type="RefSeq" id="XP_060330965.1">
    <property type="nucleotide sequence ID" value="XM_060477363.1"/>
</dbReference>
<evidence type="ECO:0000259" key="2">
    <source>
        <dbReference type="Pfam" id="PF01693"/>
    </source>
</evidence>
<evidence type="ECO:0000313" key="4">
    <source>
        <dbReference type="Proteomes" id="UP001175211"/>
    </source>
</evidence>
<reference evidence="3" key="1">
    <citation type="submission" date="2023-06" db="EMBL/GenBank/DDBJ databases">
        <authorList>
            <consortium name="Lawrence Berkeley National Laboratory"/>
            <person name="Ahrendt S."/>
            <person name="Sahu N."/>
            <person name="Indic B."/>
            <person name="Wong-Bajracharya J."/>
            <person name="Merenyi Z."/>
            <person name="Ke H.-M."/>
            <person name="Monk M."/>
            <person name="Kocsube S."/>
            <person name="Drula E."/>
            <person name="Lipzen A."/>
            <person name="Balint B."/>
            <person name="Henrissat B."/>
            <person name="Andreopoulos B."/>
            <person name="Martin F.M."/>
            <person name="Harder C.B."/>
            <person name="Rigling D."/>
            <person name="Ford K.L."/>
            <person name="Foster G.D."/>
            <person name="Pangilinan J."/>
            <person name="Papanicolaou A."/>
            <person name="Barry K."/>
            <person name="LaButti K."/>
            <person name="Viragh M."/>
            <person name="Koriabine M."/>
            <person name="Yan M."/>
            <person name="Riley R."/>
            <person name="Champramary S."/>
            <person name="Plett K.L."/>
            <person name="Tsai I.J."/>
            <person name="Slot J."/>
            <person name="Sipos G."/>
            <person name="Plett J."/>
            <person name="Nagy L.G."/>
            <person name="Grigoriev I.V."/>
        </authorList>
    </citation>
    <scope>NUCLEOTIDE SEQUENCE</scope>
    <source>
        <strain evidence="3">CCBAS 213</strain>
    </source>
</reference>
<organism evidence="3 4">
    <name type="scientific">Armillaria tabescens</name>
    <name type="common">Ringless honey mushroom</name>
    <name type="synonym">Agaricus tabescens</name>
    <dbReference type="NCBI Taxonomy" id="1929756"/>
    <lineage>
        <taxon>Eukaryota</taxon>
        <taxon>Fungi</taxon>
        <taxon>Dikarya</taxon>
        <taxon>Basidiomycota</taxon>
        <taxon>Agaricomycotina</taxon>
        <taxon>Agaricomycetes</taxon>
        <taxon>Agaricomycetidae</taxon>
        <taxon>Agaricales</taxon>
        <taxon>Marasmiineae</taxon>
        <taxon>Physalacriaceae</taxon>
        <taxon>Desarmillaria</taxon>
    </lineage>
</organism>
<name>A0AA39KEY1_ARMTA</name>
<dbReference type="GeneID" id="85360911"/>
<feature type="region of interest" description="Disordered" evidence="1">
    <location>
        <begin position="75"/>
        <end position="117"/>
    </location>
</feature>
<accession>A0AA39KEY1</accession>
<dbReference type="EMBL" id="JAUEPS010000016">
    <property type="protein sequence ID" value="KAK0458715.1"/>
    <property type="molecule type" value="Genomic_DNA"/>
</dbReference>
<evidence type="ECO:0000256" key="1">
    <source>
        <dbReference type="SAM" id="MobiDB-lite"/>
    </source>
</evidence>
<dbReference type="AlphaFoldDB" id="A0AA39KEY1"/>
<dbReference type="Gene3D" id="3.40.970.10">
    <property type="entry name" value="Ribonuclease H1, N-terminal domain"/>
    <property type="match status" value="1"/>
</dbReference>
<feature type="domain" description="Ribonuclease H1 N-terminal" evidence="2">
    <location>
        <begin position="141"/>
        <end position="172"/>
    </location>
</feature>
<dbReference type="InterPro" id="IPR009027">
    <property type="entry name" value="Ribosomal_bL9/RNase_H1_N"/>
</dbReference>
<dbReference type="SUPFAM" id="SSF55658">
    <property type="entry name" value="L9 N-domain-like"/>
    <property type="match status" value="1"/>
</dbReference>
<comment type="caution">
    <text evidence="3">The sequence shown here is derived from an EMBL/GenBank/DDBJ whole genome shotgun (WGS) entry which is preliminary data.</text>
</comment>
<feature type="compositionally biased region" description="Low complexity" evidence="1">
    <location>
        <begin position="75"/>
        <end position="113"/>
    </location>
</feature>
<sequence length="231" mass="24536">MASASRTVPSQSSVTPSDFSALMAALANLNLSAGSATLSTMTTTTTSNTLHLPASNTIGGTSTLPAAVPPPVTAASTVTVGTPSTTSSITITTPAPSTAGSTPAATTTTTTPSHAKRPVYRIPRPEDLPHPQNVWPPQNNFYVITSGQEVGLFFTWNETAEQVIGVPGNKYEWRANYYDAVDIYRKAYDDDEVHVTLLASSRFDISIEDEWGTLDWSSDDKDSFVTAMSQA</sequence>
<proteinExistence type="predicted"/>
<dbReference type="InterPro" id="IPR011320">
    <property type="entry name" value="RNase_H1_N"/>
</dbReference>